<proteinExistence type="predicted"/>
<dbReference type="InterPro" id="IPR002048">
    <property type="entry name" value="EF_hand_dom"/>
</dbReference>
<feature type="region of interest" description="Disordered" evidence="1">
    <location>
        <begin position="229"/>
        <end position="260"/>
    </location>
</feature>
<keyword evidence="4" id="KW-1185">Reference proteome</keyword>
<evidence type="ECO:0000259" key="2">
    <source>
        <dbReference type="PROSITE" id="PS50222"/>
    </source>
</evidence>
<feature type="compositionally biased region" description="Polar residues" evidence="1">
    <location>
        <begin position="176"/>
        <end position="196"/>
    </location>
</feature>
<name>A0AAW1RJS0_9CHLO</name>
<reference evidence="3 4" key="1">
    <citation type="journal article" date="2024" name="Nat. Commun.">
        <title>Phylogenomics reveals the evolutionary origins of lichenization in chlorophyte algae.</title>
        <authorList>
            <person name="Puginier C."/>
            <person name="Libourel C."/>
            <person name="Otte J."/>
            <person name="Skaloud P."/>
            <person name="Haon M."/>
            <person name="Grisel S."/>
            <person name="Petersen M."/>
            <person name="Berrin J.G."/>
            <person name="Delaux P.M."/>
            <person name="Dal Grande F."/>
            <person name="Keller J."/>
        </authorList>
    </citation>
    <scope>NUCLEOTIDE SEQUENCE [LARGE SCALE GENOMIC DNA]</scope>
    <source>
        <strain evidence="3 4">SAG 2145</strain>
    </source>
</reference>
<protein>
    <recommendedName>
        <fullName evidence="2">EF-hand domain-containing protein</fullName>
    </recommendedName>
</protein>
<feature type="domain" description="EF-hand" evidence="2">
    <location>
        <begin position="1"/>
        <end position="28"/>
    </location>
</feature>
<dbReference type="InterPro" id="IPR018247">
    <property type="entry name" value="EF_Hand_1_Ca_BS"/>
</dbReference>
<feature type="region of interest" description="Disordered" evidence="1">
    <location>
        <begin position="278"/>
        <end position="297"/>
    </location>
</feature>
<dbReference type="AlphaFoldDB" id="A0AAW1RJS0"/>
<feature type="compositionally biased region" description="Polar residues" evidence="1">
    <location>
        <begin position="154"/>
        <end position="167"/>
    </location>
</feature>
<evidence type="ECO:0000313" key="4">
    <source>
        <dbReference type="Proteomes" id="UP001438707"/>
    </source>
</evidence>
<dbReference type="PROSITE" id="PS50222">
    <property type="entry name" value="EF_HAND_2"/>
    <property type="match status" value="1"/>
</dbReference>
<feature type="region of interest" description="Disordered" evidence="1">
    <location>
        <begin position="149"/>
        <end position="202"/>
    </location>
</feature>
<dbReference type="PROSITE" id="PS00018">
    <property type="entry name" value="EF_HAND_1"/>
    <property type="match status" value="1"/>
</dbReference>
<comment type="caution">
    <text evidence="3">The sequence shown here is derived from an EMBL/GenBank/DDBJ whole genome shotgun (WGS) entry which is preliminary data.</text>
</comment>
<gene>
    <name evidence="3" type="ORF">WJX74_003677</name>
</gene>
<evidence type="ECO:0000313" key="3">
    <source>
        <dbReference type="EMBL" id="KAK9833721.1"/>
    </source>
</evidence>
<dbReference type="Proteomes" id="UP001438707">
    <property type="component" value="Unassembled WGS sequence"/>
</dbReference>
<evidence type="ECO:0000256" key="1">
    <source>
        <dbReference type="SAM" id="MobiDB-lite"/>
    </source>
</evidence>
<accession>A0AAW1RJS0</accession>
<dbReference type="GO" id="GO:0005509">
    <property type="term" value="F:calcium ion binding"/>
    <property type="evidence" value="ECO:0007669"/>
    <property type="project" value="InterPro"/>
</dbReference>
<organism evidence="3 4">
    <name type="scientific">Apatococcus lobatus</name>
    <dbReference type="NCBI Taxonomy" id="904363"/>
    <lineage>
        <taxon>Eukaryota</taxon>
        <taxon>Viridiplantae</taxon>
        <taxon>Chlorophyta</taxon>
        <taxon>core chlorophytes</taxon>
        <taxon>Trebouxiophyceae</taxon>
        <taxon>Chlorellales</taxon>
        <taxon>Chlorellaceae</taxon>
        <taxon>Apatococcus</taxon>
    </lineage>
</organism>
<dbReference type="EMBL" id="JALJOS010000010">
    <property type="protein sequence ID" value="KAK9833721.1"/>
    <property type="molecule type" value="Genomic_DNA"/>
</dbReference>
<feature type="region of interest" description="Disordered" evidence="1">
    <location>
        <begin position="33"/>
        <end position="53"/>
    </location>
</feature>
<sequence>MLAAVDSDGSGEVELPEFIEIMTMTREVAGADKEITPCSQPGNEPEAVSATEKEPEEVILPMNLLTIAFRRKKIMDGVMYNEDGTRGKLIQKGQLAEQRTLQKLRPLGKGASLVAELARAASLRPPEVSPRQAARYSTLTSTGLISTAALPASNLHNPPQKRSSLGKRSSMAGQEASPQGNIQSFQPAQGLCTRNSMGPPRLNPLTRRASLVCVHEDYEPPMEGSIARKASGKLKRGSSGFREGHMPHSMRASSNGGYVPPVRDYTISRLSSRIPADLEGSGKQTSMPGEHATCSRNGSGMPELHSVPAGQVMHTEMAAPIRPLFSMPTEAQESFESFLGLQHSSMGHVEAFTYTPMSPELQKYRRKLMKEKIAQRFERAELELQRLLGKPAKGKPFDLAHAMDLELQRSRAGRKAAQTDLQATTSNASARLKQELEADSKLNPHQRSVWLKSHGSAAAARVHRIANLLVA</sequence>